<organism evidence="3 4">
    <name type="scientific">Psychroflexus longus</name>
    <dbReference type="NCBI Taxonomy" id="2873596"/>
    <lineage>
        <taxon>Bacteria</taxon>
        <taxon>Pseudomonadati</taxon>
        <taxon>Bacteroidota</taxon>
        <taxon>Flavobacteriia</taxon>
        <taxon>Flavobacteriales</taxon>
        <taxon>Flavobacteriaceae</taxon>
        <taxon>Psychroflexus</taxon>
    </lineage>
</organism>
<gene>
    <name evidence="3" type="ORF">LB452_12340</name>
</gene>
<keyword evidence="1" id="KW-1133">Transmembrane helix</keyword>
<keyword evidence="4" id="KW-1185">Reference proteome</keyword>
<dbReference type="Proteomes" id="UP001199314">
    <property type="component" value="Unassembled WGS sequence"/>
</dbReference>
<name>A0ABS7XL56_9FLAO</name>
<feature type="transmembrane region" description="Helical" evidence="1">
    <location>
        <begin position="44"/>
        <end position="60"/>
    </location>
</feature>
<keyword evidence="1" id="KW-0472">Membrane</keyword>
<evidence type="ECO:0000256" key="2">
    <source>
        <dbReference type="SAM" id="SignalP"/>
    </source>
</evidence>
<evidence type="ECO:0000313" key="4">
    <source>
        <dbReference type="Proteomes" id="UP001199314"/>
    </source>
</evidence>
<feature type="signal peptide" evidence="2">
    <location>
        <begin position="1"/>
        <end position="22"/>
    </location>
</feature>
<dbReference type="EMBL" id="JAIQZE010000015">
    <property type="protein sequence ID" value="MBZ9779712.1"/>
    <property type="molecule type" value="Genomic_DNA"/>
</dbReference>
<accession>A0ABS7XL56</accession>
<comment type="caution">
    <text evidence="3">The sequence shown here is derived from an EMBL/GenBank/DDBJ whole genome shotgun (WGS) entry which is preliminary data.</text>
</comment>
<proteinExistence type="predicted"/>
<evidence type="ECO:0000256" key="1">
    <source>
        <dbReference type="SAM" id="Phobius"/>
    </source>
</evidence>
<feature type="chain" id="PRO_5046701239" description="Signal peptidase" evidence="2">
    <location>
        <begin position="23"/>
        <end position="69"/>
    </location>
</feature>
<keyword evidence="2" id="KW-0732">Signal</keyword>
<reference evidence="4" key="1">
    <citation type="submission" date="2023-07" db="EMBL/GenBank/DDBJ databases">
        <title>Novel species isolated from saline lakes on Tibetan Plateau.</title>
        <authorList>
            <person name="Lu H."/>
        </authorList>
    </citation>
    <scope>NUCLEOTIDE SEQUENCE [LARGE SCALE GENOMIC DNA]</scope>
    <source>
        <strain evidence="4">CAK8W</strain>
    </source>
</reference>
<evidence type="ECO:0000313" key="3">
    <source>
        <dbReference type="EMBL" id="MBZ9779712.1"/>
    </source>
</evidence>
<keyword evidence="1" id="KW-0812">Transmembrane</keyword>
<protein>
    <recommendedName>
        <fullName evidence="5">Signal peptidase</fullName>
    </recommendedName>
</protein>
<sequence>MRIKKSILSILFFLLGAVAAIAQPPNPGGPGGNVSDIPTPIDDHIYILILFAIAFGIFILKSKKAQTSK</sequence>
<dbReference type="RefSeq" id="WP_224462044.1">
    <property type="nucleotide sequence ID" value="NZ_JAIQZE010000015.1"/>
</dbReference>
<evidence type="ECO:0008006" key="5">
    <source>
        <dbReference type="Google" id="ProtNLM"/>
    </source>
</evidence>